<gene>
    <name evidence="2" type="ORF">AVDCRST_MAG51-2186</name>
</gene>
<dbReference type="EMBL" id="CADCUX010000463">
    <property type="protein sequence ID" value="CAA9423603.1"/>
    <property type="molecule type" value="Genomic_DNA"/>
</dbReference>
<protein>
    <submittedName>
        <fullName evidence="2">Ribulose-5-phosphate 4-epimerase and related epimerases and aldolases</fullName>
    </submittedName>
</protein>
<feature type="region of interest" description="Disordered" evidence="1">
    <location>
        <begin position="1"/>
        <end position="80"/>
    </location>
</feature>
<feature type="non-terminal residue" evidence="2">
    <location>
        <position position="1"/>
    </location>
</feature>
<evidence type="ECO:0000256" key="1">
    <source>
        <dbReference type="SAM" id="MobiDB-lite"/>
    </source>
</evidence>
<name>A0A6J4PU51_9BURK</name>
<reference evidence="2" key="1">
    <citation type="submission" date="2020-02" db="EMBL/GenBank/DDBJ databases">
        <authorList>
            <person name="Meier V. D."/>
        </authorList>
    </citation>
    <scope>NUCLEOTIDE SEQUENCE</scope>
    <source>
        <strain evidence="2">AVDCRST_MAG51</strain>
    </source>
</reference>
<proteinExistence type="predicted"/>
<evidence type="ECO:0000313" key="2">
    <source>
        <dbReference type="EMBL" id="CAA9423603.1"/>
    </source>
</evidence>
<feature type="compositionally biased region" description="Basic and acidic residues" evidence="1">
    <location>
        <begin position="30"/>
        <end position="80"/>
    </location>
</feature>
<accession>A0A6J4PU51</accession>
<feature type="non-terminal residue" evidence="2">
    <location>
        <position position="80"/>
    </location>
</feature>
<feature type="compositionally biased region" description="Low complexity" evidence="1">
    <location>
        <begin position="14"/>
        <end position="24"/>
    </location>
</feature>
<dbReference type="AlphaFoldDB" id="A0A6J4PU51"/>
<sequence>EARRAHRSRGGIGRRVAGARRPGGLLPAHADLRHERPDLQPHHGADPRRGRPHPDQPVRLPVRRDHRVEPGDDRPGRQHR</sequence>
<organism evidence="2">
    <name type="scientific">uncultured Ramlibacter sp</name>
    <dbReference type="NCBI Taxonomy" id="260755"/>
    <lineage>
        <taxon>Bacteria</taxon>
        <taxon>Pseudomonadati</taxon>
        <taxon>Pseudomonadota</taxon>
        <taxon>Betaproteobacteria</taxon>
        <taxon>Burkholderiales</taxon>
        <taxon>Comamonadaceae</taxon>
        <taxon>Ramlibacter</taxon>
        <taxon>environmental samples</taxon>
    </lineage>
</organism>